<comment type="caution">
    <text evidence="1">The sequence shown here is derived from an EMBL/GenBank/DDBJ whole genome shotgun (WGS) entry which is preliminary data.</text>
</comment>
<gene>
    <name evidence="1" type="ORF">BLW93_01165</name>
</gene>
<dbReference type="EMBL" id="MOEN01000003">
    <property type="protein sequence ID" value="OMH41127.1"/>
    <property type="molecule type" value="Genomic_DNA"/>
</dbReference>
<accession>A0A1R1MMY0</accession>
<evidence type="ECO:0000313" key="2">
    <source>
        <dbReference type="Proteomes" id="UP000187408"/>
    </source>
</evidence>
<sequence>MKNRCSILEDRGNSPILKIFSLLPITVSNEVKGKTMRKIDNLLFFYELYLEGLDERNLLQWSMVLDVRSEIEKYLKRKKEVPSAARRVINRLDEILKRKLSRAYSYVNFERLREMQFPKPSPELWWYYPEHFSYQNIHLQTV</sequence>
<reference evidence="1 2" key="1">
    <citation type="submission" date="2016-10" db="EMBL/GenBank/DDBJ databases">
        <title>Genome sequence of a sulfur-reducing bacterium Desulfurobacterium indicum K6013.</title>
        <authorList>
            <person name="Cao J."/>
            <person name="Shao Z."/>
            <person name="Alain K."/>
            <person name="Jebbar M."/>
        </authorList>
    </citation>
    <scope>NUCLEOTIDE SEQUENCE [LARGE SCALE GENOMIC DNA]</scope>
    <source>
        <strain evidence="1 2">K6013</strain>
    </source>
</reference>
<proteinExistence type="predicted"/>
<keyword evidence="2" id="KW-1185">Reference proteome</keyword>
<protein>
    <submittedName>
        <fullName evidence="1">Uncharacterized protein</fullName>
    </submittedName>
</protein>
<dbReference type="Proteomes" id="UP000187408">
    <property type="component" value="Unassembled WGS sequence"/>
</dbReference>
<name>A0A1R1MMY0_9BACT</name>
<dbReference type="AlphaFoldDB" id="A0A1R1MMY0"/>
<organism evidence="1 2">
    <name type="scientific">Desulfurobacterium indicum</name>
    <dbReference type="NCBI Taxonomy" id="1914305"/>
    <lineage>
        <taxon>Bacteria</taxon>
        <taxon>Pseudomonadati</taxon>
        <taxon>Aquificota</taxon>
        <taxon>Aquificia</taxon>
        <taxon>Desulfurobacteriales</taxon>
        <taxon>Desulfurobacteriaceae</taxon>
        <taxon>Desulfurobacterium</taxon>
    </lineage>
</organism>
<evidence type="ECO:0000313" key="1">
    <source>
        <dbReference type="EMBL" id="OMH41127.1"/>
    </source>
</evidence>